<feature type="compositionally biased region" description="Acidic residues" evidence="3">
    <location>
        <begin position="475"/>
        <end position="490"/>
    </location>
</feature>
<evidence type="ECO:0000313" key="5">
    <source>
        <dbReference type="Proteomes" id="UP001165122"/>
    </source>
</evidence>
<feature type="repeat" description="RCC1" evidence="2">
    <location>
        <begin position="388"/>
        <end position="440"/>
    </location>
</feature>
<gene>
    <name evidence="4" type="ORF">TrLO_g13454</name>
</gene>
<evidence type="ECO:0000313" key="4">
    <source>
        <dbReference type="EMBL" id="GMI18626.1"/>
    </source>
</evidence>
<keyword evidence="1" id="KW-0677">Repeat</keyword>
<sequence length="753" mass="81264">MPTAAKERKLEALAKKQESLAKKEAREAKKAERLAKRAEKEADKASKPAPPEKIVPKKQKPTVEDVVEELEDLKVEAEETDTTITPASGMNLLTLPSDTLVHLLKYLNSRSLGASLISSRYIASTIFPLLIYKHLNSRIDSLNTCRDFGKELSPVERSKEIYGRAMRSGRLVGSNALQKLNKKVEKSLNAQDLSTSTSSSSSTRPELTYASIIYPTYSRFLEESCNNISNLKLGKSEDSDPLPRVVNGRFVSCSPEHTVIRCTGGSRRGGGSGVSCWGVGKRGQLGTGKRDDEPVPKAIPNGVGFNIRIVQVSAGGGLVRVAHTLLLTDTGRVLSFGCAQYGQLGHGFSAGKQLPDETKPRYIEYLSGMRITNVSAGELHSACVNNDGDLYTWGEGFCGQLGHADKRPQLTPKKVEGDLEYECVETVDCGSRQTVCVTEEGEVFSFGLGWFGVLGRPFTPYEFGANDSRMGLDEVIDEDDEGDGNEEEENNNLAAPAASDAPPPPPPTTQNQNVGGISDQQQVELDLLSNLTLVDNSTQCIPKKIEALDGIKILGISVGHRHVLALDEDGVVYSWGSGGGGALGHGDFVQRNIPERIDELVHVKKKVTSLSAGVDISMVVVDDGGVFSWGRTKNGRNGLGMQESNVAIPRQVQLGEHSGLAVSVEAAYVHSLIVLCTGQTLICGGVGINDSVDGADAGDDGLPRLIQDDGTINCWQRGKEIIEVKKVEKWKKYGKYETKGRAAMLAEKAKWGV</sequence>
<dbReference type="EMBL" id="BRXW01000339">
    <property type="protein sequence ID" value="GMI18626.1"/>
    <property type="molecule type" value="Genomic_DNA"/>
</dbReference>
<keyword evidence="5" id="KW-1185">Reference proteome</keyword>
<dbReference type="Proteomes" id="UP001165122">
    <property type="component" value="Unassembled WGS sequence"/>
</dbReference>
<evidence type="ECO:0000256" key="1">
    <source>
        <dbReference type="ARBA" id="ARBA00022737"/>
    </source>
</evidence>
<evidence type="ECO:0000256" key="2">
    <source>
        <dbReference type="PROSITE-ProRule" id="PRU00235"/>
    </source>
</evidence>
<feature type="region of interest" description="Disordered" evidence="3">
    <location>
        <begin position="475"/>
        <end position="515"/>
    </location>
</feature>
<organism evidence="4 5">
    <name type="scientific">Triparma laevis f. longispina</name>
    <dbReference type="NCBI Taxonomy" id="1714387"/>
    <lineage>
        <taxon>Eukaryota</taxon>
        <taxon>Sar</taxon>
        <taxon>Stramenopiles</taxon>
        <taxon>Ochrophyta</taxon>
        <taxon>Bolidophyceae</taxon>
        <taxon>Parmales</taxon>
        <taxon>Triparmaceae</taxon>
        <taxon>Triparma</taxon>
    </lineage>
</organism>
<dbReference type="AlphaFoldDB" id="A0A9W7FVD7"/>
<reference evidence="5" key="1">
    <citation type="journal article" date="2023" name="Commun. Biol.">
        <title>Genome analysis of Parmales, the sister group of diatoms, reveals the evolutionary specialization of diatoms from phago-mixotrophs to photoautotrophs.</title>
        <authorList>
            <person name="Ban H."/>
            <person name="Sato S."/>
            <person name="Yoshikawa S."/>
            <person name="Yamada K."/>
            <person name="Nakamura Y."/>
            <person name="Ichinomiya M."/>
            <person name="Sato N."/>
            <person name="Blanc-Mathieu R."/>
            <person name="Endo H."/>
            <person name="Kuwata A."/>
            <person name="Ogata H."/>
        </authorList>
    </citation>
    <scope>NUCLEOTIDE SEQUENCE [LARGE SCALE GENOMIC DNA]</scope>
    <source>
        <strain evidence="5">NIES 3700</strain>
    </source>
</reference>
<dbReference type="PROSITE" id="PS00626">
    <property type="entry name" value="RCC1_2"/>
    <property type="match status" value="1"/>
</dbReference>
<evidence type="ECO:0008006" key="6">
    <source>
        <dbReference type="Google" id="ProtNLM"/>
    </source>
</evidence>
<feature type="repeat" description="RCC1" evidence="2">
    <location>
        <begin position="272"/>
        <end position="325"/>
    </location>
</feature>
<dbReference type="SUPFAM" id="SSF50985">
    <property type="entry name" value="RCC1/BLIP-II"/>
    <property type="match status" value="2"/>
</dbReference>
<dbReference type="InterPro" id="IPR009091">
    <property type="entry name" value="RCC1/BLIP-II"/>
</dbReference>
<feature type="compositionally biased region" description="Low complexity" evidence="3">
    <location>
        <begin position="491"/>
        <end position="500"/>
    </location>
</feature>
<dbReference type="PROSITE" id="PS50012">
    <property type="entry name" value="RCC1_3"/>
    <property type="match status" value="5"/>
</dbReference>
<feature type="repeat" description="RCC1" evidence="2">
    <location>
        <begin position="624"/>
        <end position="677"/>
    </location>
</feature>
<protein>
    <recommendedName>
        <fullName evidence="6">F-box domain-containing protein</fullName>
    </recommendedName>
</protein>
<dbReference type="OrthoDB" id="10256179at2759"/>
<feature type="repeat" description="RCC1" evidence="2">
    <location>
        <begin position="331"/>
        <end position="387"/>
    </location>
</feature>
<dbReference type="InterPro" id="IPR051625">
    <property type="entry name" value="Signaling_Regulatory_Domain"/>
</dbReference>
<dbReference type="InterPro" id="IPR000408">
    <property type="entry name" value="Reg_chr_condens"/>
</dbReference>
<feature type="region of interest" description="Disordered" evidence="3">
    <location>
        <begin position="1"/>
        <end position="61"/>
    </location>
</feature>
<feature type="repeat" description="RCC1" evidence="2">
    <location>
        <begin position="570"/>
        <end position="623"/>
    </location>
</feature>
<dbReference type="Pfam" id="PF00415">
    <property type="entry name" value="RCC1"/>
    <property type="match status" value="4"/>
</dbReference>
<evidence type="ECO:0000256" key="3">
    <source>
        <dbReference type="SAM" id="MobiDB-lite"/>
    </source>
</evidence>
<comment type="caution">
    <text evidence="4">The sequence shown here is derived from an EMBL/GenBank/DDBJ whole genome shotgun (WGS) entry which is preliminary data.</text>
</comment>
<dbReference type="PANTHER" id="PTHR22872">
    <property type="entry name" value="BTK-BINDING PROTEIN-RELATED"/>
    <property type="match status" value="1"/>
</dbReference>
<name>A0A9W7FVD7_9STRA</name>
<dbReference type="PRINTS" id="PR00633">
    <property type="entry name" value="RCCNDNSATION"/>
</dbReference>
<dbReference type="Gene3D" id="2.130.10.30">
    <property type="entry name" value="Regulator of chromosome condensation 1/beta-lactamase-inhibitor protein II"/>
    <property type="match status" value="2"/>
</dbReference>
<proteinExistence type="predicted"/>
<feature type="compositionally biased region" description="Basic and acidic residues" evidence="3">
    <location>
        <begin position="1"/>
        <end position="46"/>
    </location>
</feature>
<accession>A0A9W7FVD7</accession>